<dbReference type="OrthoDB" id="9801557at2"/>
<sequence length="457" mass="47254">MFPTGEVSDDAVTTLLFSVAALGALLLAGVLLRLGLGFLRRLFLPAALIGGVLGAVLGPHGLGLFPQGMVDTWATFPGTLITVVFAPMLLGVRLPRVRETYQLVAPQLLFGYMGDLLLIGVPLLLGGILLTPFLGADPMFGTIIEVSWPGGHGTAGGMGAVYGDLGWNGGGDLALASATFALVFGIVVGMVLINWGARRGHLTQLGGGSPEGQRSSDIVPGDDRASSGSVTLNKDLVDNLAFHGALIAVAILFGWVLQHLLELLVPGMPLFPLAMIGGGAVQAVISRTRLGDAVDPRTLRTIQGWALDVLVVAAVASIAVPVILDNALPLVILLLASALVTVGFFAWAGPRVFRTAWFEQAIVNFGTLAAVASVGLMLLRAVDPELRTVAGRAYALRAPFFSPILGGGLVTALLPALASTYGPVAVGGVAVAGVAVLYVLARVLRLWTAPEPERQPA</sequence>
<feature type="transmembrane region" description="Helical" evidence="2">
    <location>
        <begin position="12"/>
        <end position="35"/>
    </location>
</feature>
<dbReference type="PANTHER" id="PTHR36178">
    <property type="entry name" value="SLR0625 PROTEIN"/>
    <property type="match status" value="1"/>
</dbReference>
<dbReference type="GO" id="GO:0016020">
    <property type="term" value="C:membrane"/>
    <property type="evidence" value="ECO:0007669"/>
    <property type="project" value="InterPro"/>
</dbReference>
<dbReference type="RefSeq" id="WP_141924737.1">
    <property type="nucleotide sequence ID" value="NZ_VFQC01000001.1"/>
</dbReference>
<dbReference type="Proteomes" id="UP000317422">
    <property type="component" value="Unassembled WGS sequence"/>
</dbReference>
<keyword evidence="4" id="KW-1185">Reference proteome</keyword>
<evidence type="ECO:0000313" key="3">
    <source>
        <dbReference type="EMBL" id="TQN33364.1"/>
    </source>
</evidence>
<feature type="region of interest" description="Disordered" evidence="1">
    <location>
        <begin position="204"/>
        <end position="223"/>
    </location>
</feature>
<protein>
    <submittedName>
        <fullName evidence="3">ESS family glutamate:Na+ symporter</fullName>
    </submittedName>
</protein>
<comment type="caution">
    <text evidence="3">The sequence shown here is derived from an EMBL/GenBank/DDBJ whole genome shotgun (WGS) entry which is preliminary data.</text>
</comment>
<reference evidence="3 4" key="1">
    <citation type="submission" date="2019-06" db="EMBL/GenBank/DDBJ databases">
        <title>Sequencing the genomes of 1000 actinobacteria strains.</title>
        <authorList>
            <person name="Klenk H.-P."/>
        </authorList>
    </citation>
    <scope>NUCLEOTIDE SEQUENCE [LARGE SCALE GENOMIC DNA]</scope>
    <source>
        <strain evidence="3 4">DSM 45015</strain>
    </source>
</reference>
<feature type="transmembrane region" description="Helical" evidence="2">
    <location>
        <begin position="361"/>
        <end position="382"/>
    </location>
</feature>
<feature type="transmembrane region" description="Helical" evidence="2">
    <location>
        <begin position="42"/>
        <end position="62"/>
    </location>
</feature>
<feature type="transmembrane region" description="Helical" evidence="2">
    <location>
        <begin position="421"/>
        <end position="441"/>
    </location>
</feature>
<keyword evidence="2" id="KW-1133">Transmembrane helix</keyword>
<dbReference type="GO" id="GO:0015501">
    <property type="term" value="F:glutamate:sodium symporter activity"/>
    <property type="evidence" value="ECO:0007669"/>
    <property type="project" value="InterPro"/>
</dbReference>
<feature type="transmembrane region" description="Helical" evidence="2">
    <location>
        <begin position="240"/>
        <end position="257"/>
    </location>
</feature>
<feature type="transmembrane region" description="Helical" evidence="2">
    <location>
        <begin position="74"/>
        <end position="92"/>
    </location>
</feature>
<dbReference type="Pfam" id="PF03616">
    <property type="entry name" value="Glt_symporter"/>
    <property type="match status" value="1"/>
</dbReference>
<dbReference type="InterPro" id="IPR004445">
    <property type="entry name" value="GltS"/>
</dbReference>
<proteinExistence type="predicted"/>
<accession>A0A543NNF2</accession>
<dbReference type="AlphaFoldDB" id="A0A543NNF2"/>
<dbReference type="PRINTS" id="PR00173">
    <property type="entry name" value="EDTRNSPORT"/>
</dbReference>
<keyword evidence="2" id="KW-0812">Transmembrane</keyword>
<dbReference type="PANTHER" id="PTHR36178:SF1">
    <property type="entry name" value="SODIUM_GLUTAMATE SYMPORTER"/>
    <property type="match status" value="1"/>
</dbReference>
<keyword evidence="2" id="KW-0472">Membrane</keyword>
<evidence type="ECO:0000256" key="2">
    <source>
        <dbReference type="SAM" id="Phobius"/>
    </source>
</evidence>
<evidence type="ECO:0000256" key="1">
    <source>
        <dbReference type="SAM" id="MobiDB-lite"/>
    </source>
</evidence>
<gene>
    <name evidence="3" type="ORF">FHX37_3379</name>
</gene>
<feature type="transmembrane region" description="Helical" evidence="2">
    <location>
        <begin position="173"/>
        <end position="195"/>
    </location>
</feature>
<evidence type="ECO:0000313" key="4">
    <source>
        <dbReference type="Proteomes" id="UP000317422"/>
    </source>
</evidence>
<dbReference type="GO" id="GO:0015813">
    <property type="term" value="P:L-glutamate transmembrane transport"/>
    <property type="evidence" value="ECO:0007669"/>
    <property type="project" value="InterPro"/>
</dbReference>
<feature type="transmembrane region" description="Helical" evidence="2">
    <location>
        <begin position="305"/>
        <end position="324"/>
    </location>
</feature>
<feature type="transmembrane region" description="Helical" evidence="2">
    <location>
        <begin position="330"/>
        <end position="349"/>
    </location>
</feature>
<feature type="transmembrane region" description="Helical" evidence="2">
    <location>
        <begin position="104"/>
        <end position="130"/>
    </location>
</feature>
<organism evidence="3 4">
    <name type="scientific">Haloactinospora alba</name>
    <dbReference type="NCBI Taxonomy" id="405555"/>
    <lineage>
        <taxon>Bacteria</taxon>
        <taxon>Bacillati</taxon>
        <taxon>Actinomycetota</taxon>
        <taxon>Actinomycetes</taxon>
        <taxon>Streptosporangiales</taxon>
        <taxon>Nocardiopsidaceae</taxon>
        <taxon>Haloactinospora</taxon>
    </lineage>
</organism>
<feature type="transmembrane region" description="Helical" evidence="2">
    <location>
        <begin position="394"/>
        <end position="414"/>
    </location>
</feature>
<dbReference type="EMBL" id="VFQC01000001">
    <property type="protein sequence ID" value="TQN33364.1"/>
    <property type="molecule type" value="Genomic_DNA"/>
</dbReference>
<name>A0A543NNF2_9ACTN</name>